<comment type="caution">
    <text evidence="2">The sequence shown here is derived from an EMBL/GenBank/DDBJ whole genome shotgun (WGS) entry which is preliminary data.</text>
</comment>
<keyword evidence="3" id="KW-1185">Reference proteome</keyword>
<dbReference type="Gene3D" id="1.10.3350.20">
    <property type="entry name" value="Tmem141 protein family"/>
    <property type="match status" value="1"/>
</dbReference>
<dbReference type="PANTHER" id="PTHR47229">
    <property type="entry name" value="TRANSMEMBRANE PROTEIN 141"/>
    <property type="match status" value="1"/>
</dbReference>
<reference evidence="2" key="1">
    <citation type="submission" date="2020-07" db="EMBL/GenBank/DDBJ databases">
        <title>The High-quality genome of the commercially important snow crab, Chionoecetes opilio.</title>
        <authorList>
            <person name="Jeong J.-H."/>
            <person name="Ryu S."/>
        </authorList>
    </citation>
    <scope>NUCLEOTIDE SEQUENCE</scope>
    <source>
        <strain evidence="2">MADBK_172401_WGS</strain>
        <tissue evidence="2">Digestive gland</tissue>
    </source>
</reference>
<dbReference type="Pfam" id="PF15110">
    <property type="entry name" value="TMEM141"/>
    <property type="match status" value="1"/>
</dbReference>
<evidence type="ECO:0000256" key="1">
    <source>
        <dbReference type="SAM" id="Phobius"/>
    </source>
</evidence>
<name>A0A8J4XX87_CHIOP</name>
<dbReference type="Proteomes" id="UP000770661">
    <property type="component" value="Unassembled WGS sequence"/>
</dbReference>
<keyword evidence="1" id="KW-0472">Membrane</keyword>
<accession>A0A8J4XX87</accession>
<dbReference type="EMBL" id="JACEEZ010020552">
    <property type="protein sequence ID" value="KAG0714414.1"/>
    <property type="molecule type" value="Genomic_DNA"/>
</dbReference>
<protein>
    <submittedName>
        <fullName evidence="2">Transmembrane protein 141</fullName>
    </submittedName>
</protein>
<evidence type="ECO:0000313" key="2">
    <source>
        <dbReference type="EMBL" id="KAG0714414.1"/>
    </source>
</evidence>
<dbReference type="PANTHER" id="PTHR47229:SF1">
    <property type="entry name" value="TRANSMEMBRANE PROTEIN 141"/>
    <property type="match status" value="1"/>
</dbReference>
<keyword evidence="1" id="KW-1133">Transmembrane helix</keyword>
<keyword evidence="1 2" id="KW-0812">Transmembrane</keyword>
<gene>
    <name evidence="2" type="primary">TMEM141</name>
    <name evidence="2" type="ORF">GWK47_014198</name>
</gene>
<proteinExistence type="predicted"/>
<dbReference type="InterPro" id="IPR038259">
    <property type="entry name" value="Tmem141_sf"/>
</dbReference>
<feature type="transmembrane region" description="Helical" evidence="1">
    <location>
        <begin position="29"/>
        <end position="50"/>
    </location>
</feature>
<evidence type="ECO:0000313" key="3">
    <source>
        <dbReference type="Proteomes" id="UP000770661"/>
    </source>
</evidence>
<dbReference type="AlphaFoldDB" id="A0A8J4XX87"/>
<dbReference type="InterPro" id="IPR026788">
    <property type="entry name" value="Tmem141"/>
</dbReference>
<sequence>MNNNNDVIKQYKEAFPAFGGYMECMSRTLMTGLASFSLAFGFSYITQHLAEKQLPYSRKGHIIVSSLVACAVAYQVTSVRAKSCQDGWMAAEDKHTYLNPISERPKPSEDEK</sequence>
<dbReference type="OrthoDB" id="10056589at2759"/>
<organism evidence="2 3">
    <name type="scientific">Chionoecetes opilio</name>
    <name type="common">Atlantic snow crab</name>
    <name type="synonym">Cancer opilio</name>
    <dbReference type="NCBI Taxonomy" id="41210"/>
    <lineage>
        <taxon>Eukaryota</taxon>
        <taxon>Metazoa</taxon>
        <taxon>Ecdysozoa</taxon>
        <taxon>Arthropoda</taxon>
        <taxon>Crustacea</taxon>
        <taxon>Multicrustacea</taxon>
        <taxon>Malacostraca</taxon>
        <taxon>Eumalacostraca</taxon>
        <taxon>Eucarida</taxon>
        <taxon>Decapoda</taxon>
        <taxon>Pleocyemata</taxon>
        <taxon>Brachyura</taxon>
        <taxon>Eubrachyura</taxon>
        <taxon>Majoidea</taxon>
        <taxon>Majidae</taxon>
        <taxon>Chionoecetes</taxon>
    </lineage>
</organism>